<keyword evidence="2" id="KW-0812">Transmembrane</keyword>
<protein>
    <submittedName>
        <fullName evidence="3">Uncharacterized protein</fullName>
    </submittedName>
</protein>
<name>A0A5N0E0Z9_9NOCA</name>
<dbReference type="RefSeq" id="WP_150407420.1">
    <property type="nucleotide sequence ID" value="NZ_VXLC01000031.1"/>
</dbReference>
<keyword evidence="4" id="KW-1185">Reference proteome</keyword>
<evidence type="ECO:0000313" key="4">
    <source>
        <dbReference type="Proteomes" id="UP000323876"/>
    </source>
</evidence>
<dbReference type="AlphaFoldDB" id="A0A5N0E0Z9"/>
<feature type="region of interest" description="Disordered" evidence="1">
    <location>
        <begin position="46"/>
        <end position="83"/>
    </location>
</feature>
<comment type="caution">
    <text evidence="3">The sequence shown here is derived from an EMBL/GenBank/DDBJ whole genome shotgun (WGS) entry which is preliminary data.</text>
</comment>
<evidence type="ECO:0000313" key="3">
    <source>
        <dbReference type="EMBL" id="KAA8881895.1"/>
    </source>
</evidence>
<dbReference type="EMBL" id="VXLC01000031">
    <property type="protein sequence ID" value="KAA8881895.1"/>
    <property type="molecule type" value="Genomic_DNA"/>
</dbReference>
<proteinExistence type="predicted"/>
<keyword evidence="2" id="KW-0472">Membrane</keyword>
<organism evidence="3 4">
    <name type="scientific">Nocardia colli</name>
    <dbReference type="NCBI Taxonomy" id="2545717"/>
    <lineage>
        <taxon>Bacteria</taxon>
        <taxon>Bacillati</taxon>
        <taxon>Actinomycetota</taxon>
        <taxon>Actinomycetes</taxon>
        <taxon>Mycobacteriales</taxon>
        <taxon>Nocardiaceae</taxon>
        <taxon>Nocardia</taxon>
    </lineage>
</organism>
<reference evidence="3 4" key="1">
    <citation type="submission" date="2019-09" db="EMBL/GenBank/DDBJ databases">
        <authorList>
            <person name="Wang X."/>
        </authorList>
    </citation>
    <scope>NUCLEOTIDE SEQUENCE [LARGE SCALE GENOMIC DNA]</scope>
    <source>
        <strain evidence="3 4">CICC 11023</strain>
    </source>
</reference>
<dbReference type="Proteomes" id="UP000323876">
    <property type="component" value="Unassembled WGS sequence"/>
</dbReference>
<accession>A0A5N0E0Z9</accession>
<sequence>MKKRLLIVMIMGGIGLTFAIVAVIAGGIGSNVVTGLNDQCDSAIGPSGAGMTSPRPVGTPVQTGGARERSGGGTAEPTANPYAGLTFAPDDTTVPDWYRKCAEAMKIAPYQQGSLYDTNSGPAVDCARVLALAQLNSAAPAGATEASVQAAGAVVSRFVVYQASAAALTGRCAVEARADSTEVSVPAPNAWAVPDTAVTRNGCGTAAGSVASRSPAPTVLPATIADQGKCGLRVDLSAVSAGDLVFGGFRDNAPTEVGIAVDATDMVTSDRTGRFVLRPIADAGDVRVKRMLRSVL</sequence>
<feature type="transmembrane region" description="Helical" evidence="2">
    <location>
        <begin position="5"/>
        <end position="28"/>
    </location>
</feature>
<evidence type="ECO:0000256" key="2">
    <source>
        <dbReference type="SAM" id="Phobius"/>
    </source>
</evidence>
<dbReference type="OrthoDB" id="4570210at2"/>
<gene>
    <name evidence="3" type="ORF">F3087_40220</name>
</gene>
<evidence type="ECO:0000256" key="1">
    <source>
        <dbReference type="SAM" id="MobiDB-lite"/>
    </source>
</evidence>
<keyword evidence="2" id="KW-1133">Transmembrane helix</keyword>